<feature type="compositionally biased region" description="Pro residues" evidence="1">
    <location>
        <begin position="69"/>
        <end position="91"/>
    </location>
</feature>
<feature type="non-terminal residue" evidence="2">
    <location>
        <position position="149"/>
    </location>
</feature>
<protein>
    <submittedName>
        <fullName evidence="2">Uncharacterized protein</fullName>
    </submittedName>
</protein>
<keyword evidence="3" id="KW-1185">Reference proteome</keyword>
<feature type="non-terminal residue" evidence="2">
    <location>
        <position position="1"/>
    </location>
</feature>
<proteinExistence type="predicted"/>
<gene>
    <name evidence="2" type="ORF">PGLA1383_LOCUS5125</name>
</gene>
<organism evidence="2 3">
    <name type="scientific">Polarella glacialis</name>
    <name type="common">Dinoflagellate</name>
    <dbReference type="NCBI Taxonomy" id="89957"/>
    <lineage>
        <taxon>Eukaryota</taxon>
        <taxon>Sar</taxon>
        <taxon>Alveolata</taxon>
        <taxon>Dinophyceae</taxon>
        <taxon>Suessiales</taxon>
        <taxon>Suessiaceae</taxon>
        <taxon>Polarella</taxon>
    </lineage>
</organism>
<dbReference type="EMBL" id="CAJNNV010001975">
    <property type="protein sequence ID" value="CAE8586244.1"/>
    <property type="molecule type" value="Genomic_DNA"/>
</dbReference>
<name>A0A813DHE8_POLGL</name>
<evidence type="ECO:0000313" key="3">
    <source>
        <dbReference type="Proteomes" id="UP000654075"/>
    </source>
</evidence>
<feature type="compositionally biased region" description="Low complexity" evidence="1">
    <location>
        <begin position="57"/>
        <end position="68"/>
    </location>
</feature>
<feature type="compositionally biased region" description="Low complexity" evidence="1">
    <location>
        <begin position="133"/>
        <end position="143"/>
    </location>
</feature>
<evidence type="ECO:0000256" key="1">
    <source>
        <dbReference type="SAM" id="MobiDB-lite"/>
    </source>
</evidence>
<dbReference type="Proteomes" id="UP000654075">
    <property type="component" value="Unassembled WGS sequence"/>
</dbReference>
<reference evidence="2" key="1">
    <citation type="submission" date="2021-02" db="EMBL/GenBank/DDBJ databases">
        <authorList>
            <person name="Dougan E. K."/>
            <person name="Rhodes N."/>
            <person name="Thang M."/>
            <person name="Chan C."/>
        </authorList>
    </citation>
    <scope>NUCLEOTIDE SEQUENCE</scope>
</reference>
<feature type="region of interest" description="Disordered" evidence="1">
    <location>
        <begin position="128"/>
        <end position="149"/>
    </location>
</feature>
<sequence>VVRYRGGGVLGSSVENHVIREAEALALTRHPNVLRFHHAWIEVDSPSTPRRDRGDASSSSQSPSWPSTPFAPPPSPSVQPRMPPLMLPPTGPSQIFLEDLTERSGLSYDGGSCGSGVVYFEWNEQELEAPLGSTSPTSASPVTPRRPEG</sequence>
<dbReference type="AlphaFoldDB" id="A0A813DHE8"/>
<dbReference type="Gene3D" id="3.30.200.20">
    <property type="entry name" value="Phosphorylase Kinase, domain 1"/>
    <property type="match status" value="1"/>
</dbReference>
<feature type="region of interest" description="Disordered" evidence="1">
    <location>
        <begin position="44"/>
        <end position="94"/>
    </location>
</feature>
<accession>A0A813DHE8</accession>
<evidence type="ECO:0000313" key="2">
    <source>
        <dbReference type="EMBL" id="CAE8586244.1"/>
    </source>
</evidence>
<comment type="caution">
    <text evidence="2">The sequence shown here is derived from an EMBL/GenBank/DDBJ whole genome shotgun (WGS) entry which is preliminary data.</text>
</comment>